<keyword evidence="2" id="KW-1185">Reference proteome</keyword>
<dbReference type="EMBL" id="FP929139">
    <property type="protein sequence ID" value="CBY02306.1"/>
    <property type="molecule type" value="Genomic_DNA"/>
</dbReference>
<sequence length="55" mass="6236">MSRTYSTSPKLPQLNQKSFLGYIQKDCDLESFTNPPAVPRLYEASRAVAARYLVL</sequence>
<dbReference type="GeneID" id="13289521"/>
<dbReference type="InParanoid" id="E5ACV4"/>
<name>E5ACV4_LEPMJ</name>
<dbReference type="HOGENOM" id="CLU_3032835_0_0_1"/>
<organism evidence="1 2">
    <name type="scientific">Leptosphaeria maculans (strain JN3 / isolate v23.1.3 / race Av1-4-5-6-7-8)</name>
    <name type="common">Blackleg fungus</name>
    <name type="synonym">Phoma lingam</name>
    <dbReference type="NCBI Taxonomy" id="985895"/>
    <lineage>
        <taxon>Eukaryota</taxon>
        <taxon>Fungi</taxon>
        <taxon>Dikarya</taxon>
        <taxon>Ascomycota</taxon>
        <taxon>Pezizomycotina</taxon>
        <taxon>Dothideomycetes</taxon>
        <taxon>Pleosporomycetidae</taxon>
        <taxon>Pleosporales</taxon>
        <taxon>Pleosporineae</taxon>
        <taxon>Leptosphaeriaceae</taxon>
        <taxon>Plenodomus</taxon>
        <taxon>Plenodomus lingam/Leptosphaeria maculans species complex</taxon>
    </lineage>
</organism>
<proteinExistence type="predicted"/>
<gene>
    <name evidence="1" type="ORF">LEMA_uP010930.1</name>
</gene>
<accession>E5ACV4</accession>
<evidence type="ECO:0000313" key="2">
    <source>
        <dbReference type="Proteomes" id="UP000002668"/>
    </source>
</evidence>
<reference evidence="2" key="1">
    <citation type="journal article" date="2011" name="Nat. Commun.">
        <title>Effector diversification within compartments of the Leptosphaeria maculans genome affected by Repeat-Induced Point mutations.</title>
        <authorList>
            <person name="Rouxel T."/>
            <person name="Grandaubert J."/>
            <person name="Hane J.K."/>
            <person name="Hoede C."/>
            <person name="van de Wouw A.P."/>
            <person name="Couloux A."/>
            <person name="Dominguez V."/>
            <person name="Anthouard V."/>
            <person name="Bally P."/>
            <person name="Bourras S."/>
            <person name="Cozijnsen A.J."/>
            <person name="Ciuffetti L.M."/>
            <person name="Degrave A."/>
            <person name="Dilmaghani A."/>
            <person name="Duret L."/>
            <person name="Fudal I."/>
            <person name="Goodwin S.B."/>
            <person name="Gout L."/>
            <person name="Glaser N."/>
            <person name="Linglin J."/>
            <person name="Kema G.H.J."/>
            <person name="Lapalu N."/>
            <person name="Lawrence C.B."/>
            <person name="May K."/>
            <person name="Meyer M."/>
            <person name="Ollivier B."/>
            <person name="Poulain J."/>
            <person name="Schoch C.L."/>
            <person name="Simon A."/>
            <person name="Spatafora J.W."/>
            <person name="Stachowiak A."/>
            <person name="Turgeon B.G."/>
            <person name="Tyler B.M."/>
            <person name="Vincent D."/>
            <person name="Weissenbach J."/>
            <person name="Amselem J."/>
            <person name="Quesneville H."/>
            <person name="Oliver R.P."/>
            <person name="Wincker P."/>
            <person name="Balesdent M.-H."/>
            <person name="Howlett B.J."/>
        </authorList>
    </citation>
    <scope>NUCLEOTIDE SEQUENCE [LARGE SCALE GENOMIC DNA]</scope>
    <source>
        <strain evidence="2">JN3 / isolate v23.1.3 / race Av1-4-5-6-7-8</strain>
    </source>
</reference>
<dbReference type="AlphaFoldDB" id="E5ACV4"/>
<evidence type="ECO:0000313" key="1">
    <source>
        <dbReference type="EMBL" id="CBY02306.1"/>
    </source>
</evidence>
<protein>
    <submittedName>
        <fullName evidence="1">Predicted protein</fullName>
    </submittedName>
</protein>
<dbReference type="VEuPathDB" id="FungiDB:LEMA_uP010930.1"/>
<dbReference type="Proteomes" id="UP000002668">
    <property type="component" value="Genome"/>
</dbReference>